<keyword evidence="1" id="KW-0472">Membrane</keyword>
<evidence type="ECO:0000256" key="1">
    <source>
        <dbReference type="SAM" id="Phobius"/>
    </source>
</evidence>
<dbReference type="Proteomes" id="UP001602119">
    <property type="component" value="Unassembled WGS sequence"/>
</dbReference>
<feature type="transmembrane region" description="Helical" evidence="1">
    <location>
        <begin position="12"/>
        <end position="34"/>
    </location>
</feature>
<reference evidence="2 3" key="1">
    <citation type="submission" date="2024-10" db="EMBL/GenBank/DDBJ databases">
        <title>The Natural Products Discovery Center: Release of the First 8490 Sequenced Strains for Exploring Actinobacteria Biosynthetic Diversity.</title>
        <authorList>
            <person name="Kalkreuter E."/>
            <person name="Kautsar S.A."/>
            <person name="Yang D."/>
            <person name="Bader C.D."/>
            <person name="Teijaro C.N."/>
            <person name="Fluegel L."/>
            <person name="Davis C.M."/>
            <person name="Simpson J.R."/>
            <person name="Lauterbach L."/>
            <person name="Steele A.D."/>
            <person name="Gui C."/>
            <person name="Meng S."/>
            <person name="Li G."/>
            <person name="Viehrig K."/>
            <person name="Ye F."/>
            <person name="Su P."/>
            <person name="Kiefer A.F."/>
            <person name="Nichols A."/>
            <person name="Cepeda A.J."/>
            <person name="Yan W."/>
            <person name="Fan B."/>
            <person name="Jiang Y."/>
            <person name="Adhikari A."/>
            <person name="Zheng C.-J."/>
            <person name="Schuster L."/>
            <person name="Cowan T.M."/>
            <person name="Smanski M.J."/>
            <person name="Chevrette M.G."/>
            <person name="De Carvalho L.P.S."/>
            <person name="Shen B."/>
        </authorList>
    </citation>
    <scope>NUCLEOTIDE SEQUENCE [LARGE SCALE GENOMIC DNA]</scope>
    <source>
        <strain evidence="2 3">NPDC001281</strain>
    </source>
</reference>
<gene>
    <name evidence="2" type="ORF">ACFY05_36865</name>
</gene>
<evidence type="ECO:0000313" key="3">
    <source>
        <dbReference type="Proteomes" id="UP001602119"/>
    </source>
</evidence>
<accession>A0ABW6VGB1</accession>
<dbReference type="RefSeq" id="WP_157546148.1">
    <property type="nucleotide sequence ID" value="NZ_BBYK01000072.1"/>
</dbReference>
<organism evidence="2 3">
    <name type="scientific">Microtetraspora fusca</name>
    <dbReference type="NCBI Taxonomy" id="1997"/>
    <lineage>
        <taxon>Bacteria</taxon>
        <taxon>Bacillati</taxon>
        <taxon>Actinomycetota</taxon>
        <taxon>Actinomycetes</taxon>
        <taxon>Streptosporangiales</taxon>
        <taxon>Streptosporangiaceae</taxon>
        <taxon>Microtetraspora</taxon>
    </lineage>
</organism>
<proteinExistence type="predicted"/>
<keyword evidence="1" id="KW-1133">Transmembrane helix</keyword>
<comment type="caution">
    <text evidence="2">The sequence shown here is derived from an EMBL/GenBank/DDBJ whole genome shotgun (WGS) entry which is preliminary data.</text>
</comment>
<keyword evidence="3" id="KW-1185">Reference proteome</keyword>
<protein>
    <submittedName>
        <fullName evidence="2">Uncharacterized protein</fullName>
    </submittedName>
</protein>
<dbReference type="EMBL" id="JBIAXI010000031">
    <property type="protein sequence ID" value="MFF4778411.1"/>
    <property type="molecule type" value="Genomic_DNA"/>
</dbReference>
<feature type="transmembrane region" description="Helical" evidence="1">
    <location>
        <begin position="54"/>
        <end position="72"/>
    </location>
</feature>
<evidence type="ECO:0000313" key="2">
    <source>
        <dbReference type="EMBL" id="MFF4778411.1"/>
    </source>
</evidence>
<name>A0ABW6VGB1_MICFU</name>
<sequence length="105" mass="12090">MDDLQLWDNEDLTVAAVLVTVLLLLPTVVMVAFWMLRRHRERLVPLMRPALRGLVRGLCSGSVVGALAVWLLFRDGRWDRVLAFTFLGGLIWTMSEIREELKRKT</sequence>
<keyword evidence="1" id="KW-0812">Transmembrane</keyword>